<dbReference type="PANTHER" id="PTHR43476">
    <property type="entry name" value="3-(3-HYDROXY-PHENYL)PROPIONATE/3-HYDROXYCINNAMIC ACID HYDROXYLASE"/>
    <property type="match status" value="1"/>
</dbReference>
<dbReference type="InterPro" id="IPR036188">
    <property type="entry name" value="FAD/NAD-bd_sf"/>
</dbReference>
<accession>A0A0P9DGE6</accession>
<proteinExistence type="predicted"/>
<dbReference type="GO" id="GO:0071949">
    <property type="term" value="F:FAD binding"/>
    <property type="evidence" value="ECO:0007669"/>
    <property type="project" value="InterPro"/>
</dbReference>
<feature type="domain" description="FAD-binding" evidence="2">
    <location>
        <begin position="18"/>
        <end position="339"/>
    </location>
</feature>
<dbReference type="InterPro" id="IPR050631">
    <property type="entry name" value="PheA/TfdB_FAD_monoxygenase"/>
</dbReference>
<dbReference type="NCBIfam" id="NF004834">
    <property type="entry name" value="PRK06185.1-3"/>
    <property type="match status" value="1"/>
</dbReference>
<dbReference type="InterPro" id="IPR002938">
    <property type="entry name" value="FAD-bd"/>
</dbReference>
<evidence type="ECO:0000313" key="3">
    <source>
        <dbReference type="EMBL" id="KPV54601.1"/>
    </source>
</evidence>
<dbReference type="SUPFAM" id="SSF51905">
    <property type="entry name" value="FAD/NAD(P)-binding domain"/>
    <property type="match status" value="1"/>
</dbReference>
<dbReference type="PANTHER" id="PTHR43476:SF5">
    <property type="entry name" value="FAD-DEPENDENT MONOOXYGENASE"/>
    <property type="match status" value="1"/>
</dbReference>
<dbReference type="GO" id="GO:0004497">
    <property type="term" value="F:monooxygenase activity"/>
    <property type="evidence" value="ECO:0007669"/>
    <property type="project" value="UniProtKB-KW"/>
</dbReference>
<dbReference type="Gene3D" id="3.50.50.60">
    <property type="entry name" value="FAD/NAD(P)-binding domain"/>
    <property type="match status" value="2"/>
</dbReference>
<dbReference type="AlphaFoldDB" id="A0A0P9DGE6"/>
<name>A0A0P9DGE6_9CHLR</name>
<dbReference type="Proteomes" id="UP000050509">
    <property type="component" value="Unassembled WGS sequence"/>
</dbReference>
<keyword evidence="3" id="KW-0503">Monooxygenase</keyword>
<comment type="caution">
    <text evidence="3">The sequence shown here is derived from an EMBL/GenBank/DDBJ whole genome shotgun (WGS) entry which is preliminary data.</text>
</comment>
<keyword evidence="4" id="KW-1185">Reference proteome</keyword>
<dbReference type="Pfam" id="PF01494">
    <property type="entry name" value="FAD_binding_3"/>
    <property type="match status" value="1"/>
</dbReference>
<evidence type="ECO:0000259" key="2">
    <source>
        <dbReference type="Pfam" id="PF01494"/>
    </source>
</evidence>
<reference evidence="3 4" key="1">
    <citation type="submission" date="2015-09" db="EMBL/GenBank/DDBJ databases">
        <title>Draft genome sequence of Kouleothrix aurantiaca JCM 19913.</title>
        <authorList>
            <person name="Hemp J."/>
        </authorList>
    </citation>
    <scope>NUCLEOTIDE SEQUENCE [LARGE SCALE GENOMIC DNA]</scope>
    <source>
        <strain evidence="3 4">COM-B</strain>
    </source>
</reference>
<keyword evidence="1" id="KW-0560">Oxidoreductase</keyword>
<evidence type="ECO:0000256" key="1">
    <source>
        <dbReference type="ARBA" id="ARBA00023002"/>
    </source>
</evidence>
<gene>
    <name evidence="3" type="ORF">SE17_02770</name>
</gene>
<protein>
    <submittedName>
        <fullName evidence="3">Monooxygenase</fullName>
    </submittedName>
</protein>
<sequence>MALEHSAPTARAVRDAEETTCCIVGGGPAGAVLALLLARQGIPVTLLEQHADFDRDFRGDTLHPSILEVLDEIGLAERLLELPHAKVRTATVPTASGQAPIVDFSCLKTRFPFIAMMPQSRFLDFITAEAQRYPSFRLLMGANVQELIEEGGVVQGVRYQGRDGWHEVRARLTVGADGRFSKVRKLAGLAAITTSPPMDVLWLRVSKHPEEVGGVMGRFGSGAMLVELDRGAQWQLGYVIRKGSYKQVQAAGIDALRQSIAALDPTLADRVHEIQDWKQVSLLSVAADRLKRWYKPGLLLIGDAAHVMSPAGGNGINYAIMDAVATANLLTEPLKAGRVTSAGLARVQRRRELPTRIIQTIISGVQDRVINRALDPCTAFQLPLLFRLPLLRNLPLIRELPVRLIGFGIRREHVAPEIRNPVAMTAPVEA</sequence>
<dbReference type="PRINTS" id="PR00420">
    <property type="entry name" value="RNGMNOXGNASE"/>
</dbReference>
<evidence type="ECO:0000313" key="4">
    <source>
        <dbReference type="Proteomes" id="UP000050509"/>
    </source>
</evidence>
<dbReference type="EMBL" id="LJCR01000034">
    <property type="protein sequence ID" value="KPV54601.1"/>
    <property type="molecule type" value="Genomic_DNA"/>
</dbReference>
<organism evidence="3 4">
    <name type="scientific">Kouleothrix aurantiaca</name>
    <dbReference type="NCBI Taxonomy" id="186479"/>
    <lineage>
        <taxon>Bacteria</taxon>
        <taxon>Bacillati</taxon>
        <taxon>Chloroflexota</taxon>
        <taxon>Chloroflexia</taxon>
        <taxon>Chloroflexales</taxon>
        <taxon>Roseiflexineae</taxon>
        <taxon>Roseiflexaceae</taxon>
        <taxon>Kouleothrix</taxon>
    </lineage>
</organism>
<dbReference type="PATRIC" id="fig|186479.3.peg.7073"/>